<keyword evidence="1" id="KW-1133">Transmembrane helix</keyword>
<feature type="transmembrane region" description="Helical" evidence="1">
    <location>
        <begin position="116"/>
        <end position="137"/>
    </location>
</feature>
<feature type="transmembrane region" description="Helical" evidence="1">
    <location>
        <begin position="34"/>
        <end position="51"/>
    </location>
</feature>
<name>A0A8J6TIP1_9CHLR</name>
<feature type="transmembrane region" description="Helical" evidence="1">
    <location>
        <begin position="12"/>
        <end position="28"/>
    </location>
</feature>
<dbReference type="Proteomes" id="UP000614469">
    <property type="component" value="Unassembled WGS sequence"/>
</dbReference>
<feature type="transmembrane region" description="Helical" evidence="1">
    <location>
        <begin position="84"/>
        <end position="110"/>
    </location>
</feature>
<evidence type="ECO:0000313" key="3">
    <source>
        <dbReference type="Proteomes" id="UP000614469"/>
    </source>
</evidence>
<gene>
    <name evidence="2" type="ORF">H8E29_04320</name>
</gene>
<dbReference type="EMBL" id="JACNJN010000067">
    <property type="protein sequence ID" value="MBC8334467.1"/>
    <property type="molecule type" value="Genomic_DNA"/>
</dbReference>
<organism evidence="2 3">
    <name type="scientific">Candidatus Desulfolinea nitratireducens</name>
    <dbReference type="NCBI Taxonomy" id="2841698"/>
    <lineage>
        <taxon>Bacteria</taxon>
        <taxon>Bacillati</taxon>
        <taxon>Chloroflexota</taxon>
        <taxon>Anaerolineae</taxon>
        <taxon>Anaerolineales</taxon>
        <taxon>Anaerolineales incertae sedis</taxon>
        <taxon>Candidatus Desulfolinea</taxon>
    </lineage>
</organism>
<keyword evidence="1" id="KW-0812">Transmembrane</keyword>
<reference evidence="2 3" key="1">
    <citation type="submission" date="2020-08" db="EMBL/GenBank/DDBJ databases">
        <title>Bridging the membrane lipid divide: bacteria of the FCB group superphylum have the potential to synthesize archaeal ether lipids.</title>
        <authorList>
            <person name="Villanueva L."/>
            <person name="Von Meijenfeldt F.A.B."/>
            <person name="Westbye A.B."/>
            <person name="Yadav S."/>
            <person name="Hopmans E.C."/>
            <person name="Dutilh B.E."/>
            <person name="Sinninghe Damste J.S."/>
        </authorList>
    </citation>
    <scope>NUCLEOTIDE SEQUENCE [LARGE SCALE GENOMIC DNA]</scope>
    <source>
        <strain evidence="2">NIOZ-UU36</strain>
    </source>
</reference>
<comment type="caution">
    <text evidence="2">The sequence shown here is derived from an EMBL/GenBank/DDBJ whole genome shotgun (WGS) entry which is preliminary data.</text>
</comment>
<evidence type="ECO:0000313" key="2">
    <source>
        <dbReference type="EMBL" id="MBC8334467.1"/>
    </source>
</evidence>
<keyword evidence="1" id="KW-0472">Membrane</keyword>
<protein>
    <submittedName>
        <fullName evidence="2">Uncharacterized protein</fullName>
    </submittedName>
</protein>
<dbReference type="AlphaFoldDB" id="A0A8J6TIP1"/>
<sequence>MLIFFQKHAPTISILLLVALLVALLFYPDSSRGLSMGILVFGIGTAIIFTIQRNWQKHNPSTGTGQEHSENTLSEFLRNTALDLIGLALTMIAAIWLGRLAGGFAGMAVGSKAGQLWGMLAGILVGMGAGFIGAWSVGRVWGLVRG</sequence>
<accession>A0A8J6TIP1</accession>
<evidence type="ECO:0000256" key="1">
    <source>
        <dbReference type="SAM" id="Phobius"/>
    </source>
</evidence>
<proteinExistence type="predicted"/>